<evidence type="ECO:0000256" key="1">
    <source>
        <dbReference type="SAM" id="Phobius"/>
    </source>
</evidence>
<dbReference type="EMBL" id="SUMF01000002">
    <property type="protein sequence ID" value="TJZ77363.1"/>
    <property type="molecule type" value="Genomic_DNA"/>
</dbReference>
<accession>A0A4U0Q7X9</accession>
<feature type="transmembrane region" description="Helical" evidence="1">
    <location>
        <begin position="288"/>
        <end position="306"/>
    </location>
</feature>
<evidence type="ECO:0000313" key="3">
    <source>
        <dbReference type="Proteomes" id="UP000310016"/>
    </source>
</evidence>
<evidence type="ECO:0000313" key="2">
    <source>
        <dbReference type="EMBL" id="TJZ77363.1"/>
    </source>
</evidence>
<feature type="transmembrane region" description="Helical" evidence="1">
    <location>
        <begin position="196"/>
        <end position="217"/>
    </location>
</feature>
<feature type="transmembrane region" description="Helical" evidence="1">
    <location>
        <begin position="368"/>
        <end position="386"/>
    </location>
</feature>
<dbReference type="RefSeq" id="WP_136771839.1">
    <property type="nucleotide sequence ID" value="NZ_CP156074.1"/>
</dbReference>
<feature type="transmembrane region" description="Helical" evidence="1">
    <location>
        <begin position="440"/>
        <end position="460"/>
    </location>
</feature>
<feature type="transmembrane region" description="Helical" evidence="1">
    <location>
        <begin position="170"/>
        <end position="190"/>
    </location>
</feature>
<keyword evidence="1" id="KW-1133">Transmembrane helix</keyword>
<proteinExistence type="predicted"/>
<dbReference type="Proteomes" id="UP000310016">
    <property type="component" value="Unassembled WGS sequence"/>
</dbReference>
<dbReference type="OrthoDB" id="5240958at2"/>
<gene>
    <name evidence="2" type="ORF">FAZ21_03210</name>
</gene>
<feature type="transmembrane region" description="Helical" evidence="1">
    <location>
        <begin position="409"/>
        <end position="428"/>
    </location>
</feature>
<organism evidence="2 3">
    <name type="scientific">Chitiniphilus eburneus</name>
    <dbReference type="NCBI Taxonomy" id="2571148"/>
    <lineage>
        <taxon>Bacteria</taxon>
        <taxon>Pseudomonadati</taxon>
        <taxon>Pseudomonadota</taxon>
        <taxon>Betaproteobacteria</taxon>
        <taxon>Neisseriales</taxon>
        <taxon>Chitinibacteraceae</taxon>
        <taxon>Chitiniphilus</taxon>
    </lineage>
</organism>
<protein>
    <submittedName>
        <fullName evidence="2">Uncharacterized protein</fullName>
    </submittedName>
</protein>
<feature type="transmembrane region" description="Helical" evidence="1">
    <location>
        <begin position="480"/>
        <end position="496"/>
    </location>
</feature>
<keyword evidence="1" id="KW-0472">Membrane</keyword>
<reference evidence="2 3" key="1">
    <citation type="submission" date="2019-04" db="EMBL/GenBank/DDBJ databases">
        <title>Chitiniphilus eburnea sp. nov., a novel chitinolytic bacterium isolated from aquaculture sludge.</title>
        <authorList>
            <person name="Sheng M."/>
        </authorList>
    </citation>
    <scope>NUCLEOTIDE SEQUENCE [LARGE SCALE GENOMIC DNA]</scope>
    <source>
        <strain evidence="2 3">HX-2-15</strain>
    </source>
</reference>
<feature type="transmembrane region" description="Helical" evidence="1">
    <location>
        <begin position="34"/>
        <end position="53"/>
    </location>
</feature>
<feature type="transmembrane region" description="Helical" evidence="1">
    <location>
        <begin position="503"/>
        <end position="524"/>
    </location>
</feature>
<keyword evidence="1" id="KW-0812">Transmembrane</keyword>
<keyword evidence="3" id="KW-1185">Reference proteome</keyword>
<comment type="caution">
    <text evidence="2">The sequence shown here is derived from an EMBL/GenBank/DDBJ whole genome shotgun (WGS) entry which is preliminary data.</text>
</comment>
<dbReference type="AlphaFoldDB" id="A0A4U0Q7X9"/>
<sequence>MSLIFTVLTVLLLLVHLAALGQLGGARWSDRHLVRGALVFTVVLCCFFVEHLFGLGSLRWLWPFTLAGSLFVLRRQIADTAFWRDELPFLLPFAWAFAWRFLYPNIDVTAEHLTDLYFVRNYMDGATLPPPDQWLPGYRFDVYYALMHYAAALIGRLFHLSAGWSMNLGFCVLIGLLGSLVWSMASRWVASTGWRALIVAATVAGGNGLAPLLPLLFKGPLEVGTAITRLWANTRFTGVFDQSISVEWGRRLFGSVSPDLLQQPWGPRDLPLENIGYFIYLGDYHPPLAGFLLLFLALAIIARLETGTPPRTREDAHCEDSACGKLLLLLGATVPAAIATNSWVFPLQALLVLGWAGWRLTQGKSASFGWLIGGGLIGLALLYPFLSRFSLNSLALAIRPVPGIDHTPLVQWLAIWWPILWLMVLCWIRRFGEDSPSARFGAWVALGVMLMLVISETIYADDNGADRYNRFNTVLKWWSWLFPGALALLSTLLIAAPRRAWRWLAAVPLVAVLCYLLPQLHYLAQQPRPHAGKLAGDAWLTSDPANRRVLEYLRVAPKGLVLEGIDGGAYMPTSAFALHAGQPAVNGWPSHVAQWHGEPMHILRDADTVRQIYQGAMPNAAEWLTARNVRYVVWSRFEQNRNPAAFGQLQQQLAPSYLWRPLGDADGVVYGVWERR</sequence>
<name>A0A4U0Q7X9_9NEIS</name>